<dbReference type="Pfam" id="PF03982">
    <property type="entry name" value="DAGAT"/>
    <property type="match status" value="1"/>
</dbReference>
<gene>
    <name evidence="12" type="ORF">g.41536</name>
</gene>
<keyword evidence="5 11" id="KW-0812">Transmembrane</keyword>
<dbReference type="AlphaFoldDB" id="A0A1B6EFZ4"/>
<name>A0A1B6EFZ4_9HEMI</name>
<sequence>MKIFGIQFAPLDIPLERRLQTLAAACWFGTLAFLPFIGLFTLIYFILFTRYWMFGLLYATWICYDRKISENGGRRFQWIRNWRWWHYFRYYFPLTLLKTADLPPGRNYLLCTFPHGILCSGAFGVFATNHSDFAELYPGIVPYLVTISLHFFMPLSRELILGVGGVSASRESIMHLCNDQKESKAVVLMVGGASEALKCHPGPYTIILNLMKSKF</sequence>
<evidence type="ECO:0000313" key="12">
    <source>
        <dbReference type="EMBL" id="JAS36863.1"/>
    </source>
</evidence>
<evidence type="ECO:0000256" key="5">
    <source>
        <dbReference type="ARBA" id="ARBA00022692"/>
    </source>
</evidence>
<evidence type="ECO:0000256" key="8">
    <source>
        <dbReference type="ARBA" id="ARBA00023098"/>
    </source>
</evidence>
<evidence type="ECO:0000256" key="4">
    <source>
        <dbReference type="ARBA" id="ARBA00022679"/>
    </source>
</evidence>
<evidence type="ECO:0000256" key="7">
    <source>
        <dbReference type="ARBA" id="ARBA00022989"/>
    </source>
</evidence>
<evidence type="ECO:0000256" key="6">
    <source>
        <dbReference type="ARBA" id="ARBA00022824"/>
    </source>
</evidence>
<evidence type="ECO:0000256" key="3">
    <source>
        <dbReference type="ARBA" id="ARBA00022516"/>
    </source>
</evidence>
<dbReference type="GO" id="GO:0019432">
    <property type="term" value="P:triglyceride biosynthetic process"/>
    <property type="evidence" value="ECO:0007669"/>
    <property type="project" value="TreeGrafter"/>
</dbReference>
<evidence type="ECO:0000256" key="10">
    <source>
        <dbReference type="ARBA" id="ARBA00023315"/>
    </source>
</evidence>
<evidence type="ECO:0008006" key="13">
    <source>
        <dbReference type="Google" id="ProtNLM"/>
    </source>
</evidence>
<dbReference type="GO" id="GO:0004144">
    <property type="term" value="F:diacylglycerol O-acyltransferase activity"/>
    <property type="evidence" value="ECO:0007669"/>
    <property type="project" value="TreeGrafter"/>
</dbReference>
<keyword evidence="4" id="KW-0808">Transferase</keyword>
<dbReference type="PANTHER" id="PTHR12317:SF79">
    <property type="entry name" value="ACYLTRANSFERASE"/>
    <property type="match status" value="1"/>
</dbReference>
<dbReference type="GO" id="GO:0005789">
    <property type="term" value="C:endoplasmic reticulum membrane"/>
    <property type="evidence" value="ECO:0007669"/>
    <property type="project" value="UniProtKB-SubCell"/>
</dbReference>
<keyword evidence="8" id="KW-0443">Lipid metabolism</keyword>
<keyword evidence="10" id="KW-0012">Acyltransferase</keyword>
<reference evidence="12" key="1">
    <citation type="submission" date="2015-12" db="EMBL/GenBank/DDBJ databases">
        <title>De novo transcriptome assembly of four potential Pierce s Disease insect vectors from Arizona vineyards.</title>
        <authorList>
            <person name="Tassone E.E."/>
        </authorList>
    </citation>
    <scope>NUCLEOTIDE SEQUENCE</scope>
</reference>
<feature type="transmembrane region" description="Helical" evidence="11">
    <location>
        <begin position="21"/>
        <end position="47"/>
    </location>
</feature>
<keyword evidence="9 11" id="KW-0472">Membrane</keyword>
<comment type="similarity">
    <text evidence="2">Belongs to the diacylglycerol acyltransferase family.</text>
</comment>
<keyword evidence="7 11" id="KW-1133">Transmembrane helix</keyword>
<evidence type="ECO:0000256" key="9">
    <source>
        <dbReference type="ARBA" id="ARBA00023136"/>
    </source>
</evidence>
<accession>A0A1B6EFZ4</accession>
<dbReference type="InterPro" id="IPR007130">
    <property type="entry name" value="DAGAT"/>
</dbReference>
<dbReference type="EMBL" id="GEDC01000435">
    <property type="protein sequence ID" value="JAS36863.1"/>
    <property type="molecule type" value="Transcribed_RNA"/>
</dbReference>
<evidence type="ECO:0000256" key="1">
    <source>
        <dbReference type="ARBA" id="ARBA00004477"/>
    </source>
</evidence>
<proteinExistence type="inferred from homology"/>
<evidence type="ECO:0000256" key="11">
    <source>
        <dbReference type="SAM" id="Phobius"/>
    </source>
</evidence>
<protein>
    <recommendedName>
        <fullName evidence="13">Acyltransferase</fullName>
    </recommendedName>
</protein>
<keyword evidence="6" id="KW-0256">Endoplasmic reticulum</keyword>
<evidence type="ECO:0000256" key="2">
    <source>
        <dbReference type="ARBA" id="ARBA00005420"/>
    </source>
</evidence>
<comment type="subcellular location">
    <subcellularLocation>
        <location evidence="1">Endoplasmic reticulum membrane</location>
        <topology evidence="1">Multi-pass membrane protein</topology>
    </subcellularLocation>
</comment>
<keyword evidence="3" id="KW-0444">Lipid biosynthesis</keyword>
<organism evidence="12">
    <name type="scientific">Clastoptera arizonana</name>
    <name type="common">Arizona spittle bug</name>
    <dbReference type="NCBI Taxonomy" id="38151"/>
    <lineage>
        <taxon>Eukaryota</taxon>
        <taxon>Metazoa</taxon>
        <taxon>Ecdysozoa</taxon>
        <taxon>Arthropoda</taxon>
        <taxon>Hexapoda</taxon>
        <taxon>Insecta</taxon>
        <taxon>Pterygota</taxon>
        <taxon>Neoptera</taxon>
        <taxon>Paraneoptera</taxon>
        <taxon>Hemiptera</taxon>
        <taxon>Auchenorrhyncha</taxon>
        <taxon>Cercopoidea</taxon>
        <taxon>Clastopteridae</taxon>
        <taxon>Clastoptera</taxon>
    </lineage>
</organism>
<dbReference type="PANTHER" id="PTHR12317">
    <property type="entry name" value="DIACYLGLYCEROL O-ACYLTRANSFERASE"/>
    <property type="match status" value="1"/>
</dbReference>